<dbReference type="InterPro" id="IPR001841">
    <property type="entry name" value="Znf_RING"/>
</dbReference>
<evidence type="ECO:0000313" key="16">
    <source>
        <dbReference type="EMBL" id="RAL42349.1"/>
    </source>
</evidence>
<dbReference type="SUPFAM" id="SSF57850">
    <property type="entry name" value="RING/U-box"/>
    <property type="match status" value="1"/>
</dbReference>
<evidence type="ECO:0000256" key="10">
    <source>
        <dbReference type="ARBA" id="ARBA00023136"/>
    </source>
</evidence>
<evidence type="ECO:0000256" key="12">
    <source>
        <dbReference type="PROSITE-ProRule" id="PRU00175"/>
    </source>
</evidence>
<sequence length="199" mass="21386">MNPWPSAPPAPPPFTGDDSNAAAGEKSSGEKIFHNILLMSYKYNDNNNLMLAAVISLLLVILIVLLLHVYARCFFSPSRHHRVAADNHVVLVGITPAALPENKRKGLGRSDIARNIPLFVYEGNGEEEEDEGCVICLSGFEDGDLGRKLPKCSHAFHADCIDMWLFSHPSCPVCRAPVVTGGDLENDGGGEAASAVVPP</sequence>
<dbReference type="Proteomes" id="UP000249390">
    <property type="component" value="Unassembled WGS sequence"/>
</dbReference>
<keyword evidence="17" id="KW-1185">Reference proteome</keyword>
<dbReference type="SMART" id="SM01197">
    <property type="entry name" value="FANCL_C"/>
    <property type="match status" value="1"/>
</dbReference>
<keyword evidence="9 14" id="KW-1133">Transmembrane helix</keyword>
<reference evidence="16 17" key="1">
    <citation type="submission" date="2018-06" db="EMBL/GenBank/DDBJ databases">
        <title>The Genome of Cuscuta australis (Dodder) Provides Insight into the Evolution of Plant Parasitism.</title>
        <authorList>
            <person name="Liu H."/>
        </authorList>
    </citation>
    <scope>NUCLEOTIDE SEQUENCE [LARGE SCALE GENOMIC DNA]</scope>
    <source>
        <strain evidence="17">cv. Yunnan</strain>
        <tissue evidence="16">Vines</tissue>
    </source>
</reference>
<evidence type="ECO:0000256" key="4">
    <source>
        <dbReference type="ARBA" id="ARBA00022692"/>
    </source>
</evidence>
<feature type="domain" description="RING-type" evidence="15">
    <location>
        <begin position="133"/>
        <end position="175"/>
    </location>
</feature>
<evidence type="ECO:0000256" key="6">
    <source>
        <dbReference type="ARBA" id="ARBA00022771"/>
    </source>
</evidence>
<dbReference type="EMBL" id="NQVE01000175">
    <property type="protein sequence ID" value="RAL42349.1"/>
    <property type="molecule type" value="Genomic_DNA"/>
</dbReference>
<evidence type="ECO:0000256" key="3">
    <source>
        <dbReference type="ARBA" id="ARBA00022679"/>
    </source>
</evidence>
<keyword evidence="6 12" id="KW-0863">Zinc-finger</keyword>
<evidence type="ECO:0000256" key="5">
    <source>
        <dbReference type="ARBA" id="ARBA00022723"/>
    </source>
</evidence>
<dbReference type="GO" id="GO:0016020">
    <property type="term" value="C:membrane"/>
    <property type="evidence" value="ECO:0007669"/>
    <property type="project" value="UniProtKB-SubCell"/>
</dbReference>
<evidence type="ECO:0000256" key="7">
    <source>
        <dbReference type="ARBA" id="ARBA00022786"/>
    </source>
</evidence>
<dbReference type="AlphaFoldDB" id="A0A328DDT0"/>
<keyword evidence="7" id="KW-0833">Ubl conjugation pathway</keyword>
<organism evidence="16 17">
    <name type="scientific">Cuscuta australis</name>
    <dbReference type="NCBI Taxonomy" id="267555"/>
    <lineage>
        <taxon>Eukaryota</taxon>
        <taxon>Viridiplantae</taxon>
        <taxon>Streptophyta</taxon>
        <taxon>Embryophyta</taxon>
        <taxon>Tracheophyta</taxon>
        <taxon>Spermatophyta</taxon>
        <taxon>Magnoliopsida</taxon>
        <taxon>eudicotyledons</taxon>
        <taxon>Gunneridae</taxon>
        <taxon>Pentapetalae</taxon>
        <taxon>asterids</taxon>
        <taxon>lamiids</taxon>
        <taxon>Solanales</taxon>
        <taxon>Convolvulaceae</taxon>
        <taxon>Cuscuteae</taxon>
        <taxon>Cuscuta</taxon>
        <taxon>Cuscuta subgen. Grammica</taxon>
        <taxon>Cuscuta sect. Cleistogrammica</taxon>
    </lineage>
</organism>
<evidence type="ECO:0000256" key="8">
    <source>
        <dbReference type="ARBA" id="ARBA00022833"/>
    </source>
</evidence>
<name>A0A328DDT0_9ASTE</name>
<accession>A0A328DDT0</accession>
<dbReference type="PANTHER" id="PTHR45768:SF80">
    <property type="entry name" value="RING-H2 FINGER PROTEIN ATL63"/>
    <property type="match status" value="1"/>
</dbReference>
<comment type="caution">
    <text evidence="16">The sequence shown here is derived from an EMBL/GenBank/DDBJ whole genome shotgun (WGS) entry which is preliminary data.</text>
</comment>
<evidence type="ECO:0000256" key="14">
    <source>
        <dbReference type="SAM" id="Phobius"/>
    </source>
</evidence>
<keyword evidence="4 14" id="KW-0812">Transmembrane</keyword>
<evidence type="ECO:0000256" key="11">
    <source>
        <dbReference type="ARBA" id="ARBA00024209"/>
    </source>
</evidence>
<gene>
    <name evidence="16" type="ORF">DM860_012132</name>
</gene>
<evidence type="ECO:0000256" key="2">
    <source>
        <dbReference type="ARBA" id="ARBA00004906"/>
    </source>
</evidence>
<comment type="subcellular location">
    <subcellularLocation>
        <location evidence="1">Membrane</location>
        <topology evidence="1">Single-pass membrane protein</topology>
    </subcellularLocation>
</comment>
<evidence type="ECO:0000313" key="17">
    <source>
        <dbReference type="Proteomes" id="UP000249390"/>
    </source>
</evidence>
<dbReference type="SMART" id="SM00184">
    <property type="entry name" value="RING"/>
    <property type="match status" value="1"/>
</dbReference>
<dbReference type="Pfam" id="PF13639">
    <property type="entry name" value="zf-RING_2"/>
    <property type="match status" value="1"/>
</dbReference>
<feature type="transmembrane region" description="Helical" evidence="14">
    <location>
        <begin position="49"/>
        <end position="71"/>
    </location>
</feature>
<dbReference type="PROSITE" id="PS50089">
    <property type="entry name" value="ZF_RING_2"/>
    <property type="match status" value="1"/>
</dbReference>
<evidence type="ECO:0000259" key="15">
    <source>
        <dbReference type="PROSITE" id="PS50089"/>
    </source>
</evidence>
<dbReference type="GO" id="GO:0016740">
    <property type="term" value="F:transferase activity"/>
    <property type="evidence" value="ECO:0007669"/>
    <property type="project" value="UniProtKB-KW"/>
</dbReference>
<dbReference type="Gene3D" id="3.30.40.10">
    <property type="entry name" value="Zinc/RING finger domain, C3HC4 (zinc finger)"/>
    <property type="match status" value="1"/>
</dbReference>
<evidence type="ECO:0000256" key="1">
    <source>
        <dbReference type="ARBA" id="ARBA00004167"/>
    </source>
</evidence>
<feature type="compositionally biased region" description="Pro residues" evidence="13">
    <location>
        <begin position="1"/>
        <end position="14"/>
    </location>
</feature>
<comment type="similarity">
    <text evidence="11">Belongs to the RING-type zinc finger family. ATL subfamily.</text>
</comment>
<dbReference type="CDD" id="cd16461">
    <property type="entry name" value="RING-H2_EL5-like"/>
    <property type="match status" value="1"/>
</dbReference>
<protein>
    <recommendedName>
        <fullName evidence="15">RING-type domain-containing protein</fullName>
    </recommendedName>
</protein>
<proteinExistence type="inferred from homology"/>
<keyword evidence="10 14" id="KW-0472">Membrane</keyword>
<evidence type="ECO:0000256" key="13">
    <source>
        <dbReference type="SAM" id="MobiDB-lite"/>
    </source>
</evidence>
<comment type="pathway">
    <text evidence="2">Protein modification; protein ubiquitination.</text>
</comment>
<dbReference type="InterPro" id="IPR013083">
    <property type="entry name" value="Znf_RING/FYVE/PHD"/>
</dbReference>
<dbReference type="GO" id="GO:0008270">
    <property type="term" value="F:zinc ion binding"/>
    <property type="evidence" value="ECO:0007669"/>
    <property type="project" value="UniProtKB-KW"/>
</dbReference>
<keyword evidence="8" id="KW-0862">Zinc</keyword>
<evidence type="ECO:0000256" key="9">
    <source>
        <dbReference type="ARBA" id="ARBA00022989"/>
    </source>
</evidence>
<keyword evidence="3" id="KW-0808">Transferase</keyword>
<feature type="region of interest" description="Disordered" evidence="13">
    <location>
        <begin position="1"/>
        <end position="25"/>
    </location>
</feature>
<keyword evidence="5" id="KW-0479">Metal-binding</keyword>
<dbReference type="PANTHER" id="PTHR45768">
    <property type="entry name" value="E3 UBIQUITIN-PROTEIN LIGASE RNF13-LIKE"/>
    <property type="match status" value="1"/>
</dbReference>